<accession>A0A098B725</accession>
<dbReference type="InterPro" id="IPR018755">
    <property type="entry name" value="Phage_Mu_Gp48"/>
</dbReference>
<reference evidence="2 3" key="2">
    <citation type="submission" date="2015-12" db="EMBL/GenBank/DDBJ databases">
        <title>Draft Genome Sequence of Desulfitobacterium hafniense Strain DH, a Sulfate-reducing Bacterium Isolated from Paddy Soils.</title>
        <authorList>
            <person name="Bao P."/>
            <person name="Zhang X."/>
            <person name="Li G."/>
        </authorList>
    </citation>
    <scope>NUCLEOTIDE SEQUENCE [LARGE SCALE GENOMIC DNA]</scope>
    <source>
        <strain evidence="2 3">DH</strain>
    </source>
</reference>
<dbReference type="PATRIC" id="fig|49338.4.peg.4589"/>
<evidence type="ECO:0000313" key="1">
    <source>
        <dbReference type="EMBL" id="CDX04147.1"/>
    </source>
</evidence>
<dbReference type="AlphaFoldDB" id="A0A098B725"/>
<protein>
    <submittedName>
        <fullName evidence="2">Phage portal protein</fullName>
    </submittedName>
    <submittedName>
        <fullName evidence="1">Phage-like element PBSX protein</fullName>
    </submittedName>
</protein>
<reference evidence="1" key="1">
    <citation type="submission" date="2014-07" db="EMBL/GenBank/DDBJ databases">
        <authorList>
            <person name="Hornung V.Bastian."/>
        </authorList>
    </citation>
    <scope>NUCLEOTIDE SEQUENCE</scope>
    <source>
        <strain evidence="1">PCE-S</strain>
    </source>
</reference>
<dbReference type="EMBL" id="LOCK01000083">
    <property type="protein sequence ID" value="KTE89294.1"/>
    <property type="molecule type" value="Genomic_DNA"/>
</dbReference>
<dbReference type="Proteomes" id="UP000054623">
    <property type="component" value="Unassembled WGS sequence"/>
</dbReference>
<gene>
    <name evidence="2" type="ORF">AT727_12900</name>
    <name evidence="1" type="ORF">DPCES_4261</name>
</gene>
<dbReference type="OrthoDB" id="1851194at2"/>
<dbReference type="EMBL" id="LK996017">
    <property type="protein sequence ID" value="CDX04147.1"/>
    <property type="molecule type" value="Genomic_DNA"/>
</dbReference>
<proteinExistence type="predicted"/>
<sequence length="195" mass="22520">MSKSIREYWPQLFDNILDFQLLADAVDTEIQSLGETVDQQLADQFVLTSGYEAVKRRERMLGIQADPTNETLDFRKKRIINRYSTKPPFTIRYLQDRLDFLVGEEKAIVSADGQDFLLFVETAIENAALFKEVERTIKTIKPANLIYNQQTALGDHISMEEHIRFRTLERQTRLGSTWRVGMTPFAVADLEVSVK</sequence>
<name>A0A098B725_DESHA</name>
<evidence type="ECO:0000313" key="3">
    <source>
        <dbReference type="Proteomes" id="UP000054623"/>
    </source>
</evidence>
<dbReference type="RefSeq" id="WP_015943415.1">
    <property type="nucleotide sequence ID" value="NZ_JAYFNZ010000020.1"/>
</dbReference>
<dbReference type="Pfam" id="PF10076">
    <property type="entry name" value="Phage_Mu_Gp48"/>
    <property type="match status" value="1"/>
</dbReference>
<evidence type="ECO:0000313" key="2">
    <source>
        <dbReference type="EMBL" id="KTE89294.1"/>
    </source>
</evidence>
<organism evidence="1">
    <name type="scientific">Desulfitobacterium hafniense</name>
    <name type="common">Desulfitobacterium frappieri</name>
    <dbReference type="NCBI Taxonomy" id="49338"/>
    <lineage>
        <taxon>Bacteria</taxon>
        <taxon>Bacillati</taxon>
        <taxon>Bacillota</taxon>
        <taxon>Clostridia</taxon>
        <taxon>Eubacteriales</taxon>
        <taxon>Desulfitobacteriaceae</taxon>
        <taxon>Desulfitobacterium</taxon>
    </lineage>
</organism>